<evidence type="ECO:0000313" key="2">
    <source>
        <dbReference type="Proteomes" id="UP001153678"/>
    </source>
</evidence>
<dbReference type="AlphaFoldDB" id="A0A9W4TDU7"/>
<comment type="caution">
    <text evidence="1">The sequence shown here is derived from an EMBL/GenBank/DDBJ whole genome shotgun (WGS) entry which is preliminary data.</text>
</comment>
<reference evidence="1" key="1">
    <citation type="submission" date="2022-08" db="EMBL/GenBank/DDBJ databases">
        <authorList>
            <person name="Kallberg Y."/>
            <person name="Tangrot J."/>
            <person name="Rosling A."/>
        </authorList>
    </citation>
    <scope>NUCLEOTIDE SEQUENCE</scope>
    <source>
        <strain evidence="1">Wild A</strain>
    </source>
</reference>
<accession>A0A9W4TDU7</accession>
<dbReference type="OrthoDB" id="2963168at2759"/>
<feature type="non-terminal residue" evidence="1">
    <location>
        <position position="104"/>
    </location>
</feature>
<protein>
    <submittedName>
        <fullName evidence="1">11159_t:CDS:1</fullName>
    </submittedName>
</protein>
<dbReference type="PANTHER" id="PTHR14187:SF5">
    <property type="entry name" value="HEAT SHOCK 70 KDA PROTEIN 12A"/>
    <property type="match status" value="1"/>
</dbReference>
<dbReference type="Proteomes" id="UP001153678">
    <property type="component" value="Unassembled WGS sequence"/>
</dbReference>
<dbReference type="PANTHER" id="PTHR14187">
    <property type="entry name" value="ALPHA KINASE/ELONGATION FACTOR 2 KINASE"/>
    <property type="match status" value="1"/>
</dbReference>
<gene>
    <name evidence="1" type="ORF">FWILDA_LOCUS19303</name>
</gene>
<sequence length="104" mass="12191">GFTYGHVDNENLRINEEWPGEKGTVVQFKTNTVLQYDSDLNVESWGFPALSKRPKKNFDINERKYVAELFKLHLGDLHERHELYLPNGLNYKKAIVDYLHKLGE</sequence>
<evidence type="ECO:0000313" key="1">
    <source>
        <dbReference type="EMBL" id="CAI2199900.1"/>
    </source>
</evidence>
<organism evidence="1 2">
    <name type="scientific">Funneliformis geosporum</name>
    <dbReference type="NCBI Taxonomy" id="1117311"/>
    <lineage>
        <taxon>Eukaryota</taxon>
        <taxon>Fungi</taxon>
        <taxon>Fungi incertae sedis</taxon>
        <taxon>Mucoromycota</taxon>
        <taxon>Glomeromycotina</taxon>
        <taxon>Glomeromycetes</taxon>
        <taxon>Glomerales</taxon>
        <taxon>Glomeraceae</taxon>
        <taxon>Funneliformis</taxon>
    </lineage>
</organism>
<name>A0A9W4TDU7_9GLOM</name>
<dbReference type="EMBL" id="CAMKVN010022657">
    <property type="protein sequence ID" value="CAI2199900.1"/>
    <property type="molecule type" value="Genomic_DNA"/>
</dbReference>
<keyword evidence="2" id="KW-1185">Reference proteome</keyword>
<proteinExistence type="predicted"/>
<feature type="non-terminal residue" evidence="1">
    <location>
        <position position="1"/>
    </location>
</feature>